<evidence type="ECO:0000256" key="9">
    <source>
        <dbReference type="ARBA" id="ARBA00023065"/>
    </source>
</evidence>
<evidence type="ECO:0000256" key="11">
    <source>
        <dbReference type="ARBA" id="ARBA00023136"/>
    </source>
</evidence>
<keyword evidence="11 13" id="KW-0472">Membrane</keyword>
<dbReference type="GO" id="GO:0015986">
    <property type="term" value="P:proton motive force-driven ATP synthesis"/>
    <property type="evidence" value="ECO:0007669"/>
    <property type="project" value="InterPro"/>
</dbReference>
<organism evidence="14">
    <name type="scientific">Gastroptychus investigatoris</name>
    <dbReference type="NCBI Taxonomy" id="2020971"/>
    <lineage>
        <taxon>Eukaryota</taxon>
        <taxon>Metazoa</taxon>
        <taxon>Ecdysozoa</taxon>
        <taxon>Arthropoda</taxon>
        <taxon>Crustacea</taxon>
        <taxon>Multicrustacea</taxon>
        <taxon>Malacostraca</taxon>
        <taxon>Eumalacostraca</taxon>
        <taxon>Eucarida</taxon>
        <taxon>Decapoda</taxon>
        <taxon>Pleocyemata</taxon>
        <taxon>Anomura</taxon>
        <taxon>Chirostyloidea</taxon>
        <taxon>Chirostylidae</taxon>
        <taxon>Gastroptychus</taxon>
    </lineage>
</organism>
<dbReference type="InterPro" id="IPR001421">
    <property type="entry name" value="ATP8_metazoa"/>
</dbReference>
<evidence type="ECO:0000256" key="7">
    <source>
        <dbReference type="ARBA" id="ARBA00022781"/>
    </source>
</evidence>
<comment type="subcellular location">
    <subcellularLocation>
        <location evidence="1 12">Mitochondrion membrane</location>
        <topology evidence="1 12">Single-pass membrane protein</topology>
    </subcellularLocation>
</comment>
<dbReference type="GO" id="GO:0045259">
    <property type="term" value="C:proton-transporting ATP synthase complex"/>
    <property type="evidence" value="ECO:0007669"/>
    <property type="project" value="UniProtKB-KW"/>
</dbReference>
<evidence type="ECO:0000256" key="12">
    <source>
        <dbReference type="RuleBase" id="RU003661"/>
    </source>
</evidence>
<gene>
    <name evidence="14" type="primary">atp8</name>
</gene>
<sequence length="52" mass="6531">MPQMAPLLWFNLMLMFLVCFMLFITMNYFMFKYSQISTPKSDYMNEEKNWKW</sequence>
<feature type="transmembrane region" description="Helical" evidence="13">
    <location>
        <begin position="6"/>
        <end position="31"/>
    </location>
</feature>
<evidence type="ECO:0000256" key="10">
    <source>
        <dbReference type="ARBA" id="ARBA00023128"/>
    </source>
</evidence>
<evidence type="ECO:0000256" key="2">
    <source>
        <dbReference type="ARBA" id="ARBA00008892"/>
    </source>
</evidence>
<evidence type="ECO:0000313" key="14">
    <source>
        <dbReference type="EMBL" id="ASS30654.1"/>
    </source>
</evidence>
<reference evidence="14" key="1">
    <citation type="journal article" date="2018" name="Mol. Phylogenet. Evol.">
        <title>ORDER within the chaos: Insights into phylogenetic relationships within the Anomura (Crustacea: Decapoda) from mitochondrial sequences and gene order rearrangements.</title>
        <authorList>
            <person name="Tan M.H."/>
            <person name="Gan H.M."/>
            <person name="Lee Y.P."/>
            <person name="Linton S."/>
            <person name="Grandjean F."/>
            <person name="Bartholomei-Santos M.L."/>
            <person name="Miller A.D."/>
            <person name="Austin C.M."/>
        </authorList>
    </citation>
    <scope>NUCLEOTIDE SEQUENCE</scope>
</reference>
<keyword evidence="8 13" id="KW-1133">Transmembrane helix</keyword>
<proteinExistence type="inferred from homology"/>
<protein>
    <recommendedName>
        <fullName evidence="12">ATP synthase complex subunit 8</fullName>
    </recommendedName>
</protein>
<evidence type="ECO:0000256" key="6">
    <source>
        <dbReference type="ARBA" id="ARBA00022692"/>
    </source>
</evidence>
<name>A0A3Q8B8L4_9EUCA</name>
<dbReference type="Pfam" id="PF00895">
    <property type="entry name" value="ATP-synt_8"/>
    <property type="match status" value="1"/>
</dbReference>
<dbReference type="EMBL" id="KY352237">
    <property type="protein sequence ID" value="ASS30654.1"/>
    <property type="molecule type" value="Genomic_DNA"/>
</dbReference>
<evidence type="ECO:0000256" key="13">
    <source>
        <dbReference type="SAM" id="Phobius"/>
    </source>
</evidence>
<geneLocation type="mitochondrion" evidence="14"/>
<evidence type="ECO:0000256" key="5">
    <source>
        <dbReference type="ARBA" id="ARBA00022547"/>
    </source>
</evidence>
<accession>A0A3Q8B8L4</accession>
<keyword evidence="9 12" id="KW-0406">Ion transport</keyword>
<keyword evidence="4 12" id="KW-0813">Transport</keyword>
<evidence type="ECO:0000256" key="8">
    <source>
        <dbReference type="ARBA" id="ARBA00022989"/>
    </source>
</evidence>
<keyword evidence="6 12" id="KW-0812">Transmembrane</keyword>
<keyword evidence="10 12" id="KW-0496">Mitochondrion</keyword>
<comment type="similarity">
    <text evidence="2 12">Belongs to the ATPase protein 8 family.</text>
</comment>
<evidence type="ECO:0000256" key="4">
    <source>
        <dbReference type="ARBA" id="ARBA00022448"/>
    </source>
</evidence>
<comment type="subunit">
    <text evidence="3">F-type ATPases have 2 components, CF(1) - the catalytic core - and CF(0) - the membrane proton channel.</text>
</comment>
<dbReference type="GO" id="GO:0031966">
    <property type="term" value="C:mitochondrial membrane"/>
    <property type="evidence" value="ECO:0007669"/>
    <property type="project" value="UniProtKB-SubCell"/>
</dbReference>
<evidence type="ECO:0000256" key="1">
    <source>
        <dbReference type="ARBA" id="ARBA00004304"/>
    </source>
</evidence>
<evidence type="ECO:0000256" key="3">
    <source>
        <dbReference type="ARBA" id="ARBA00011291"/>
    </source>
</evidence>
<dbReference type="GO" id="GO:0015078">
    <property type="term" value="F:proton transmembrane transporter activity"/>
    <property type="evidence" value="ECO:0007669"/>
    <property type="project" value="InterPro"/>
</dbReference>
<keyword evidence="7 12" id="KW-0375">Hydrogen ion transport</keyword>
<dbReference type="AlphaFoldDB" id="A0A3Q8B8L4"/>
<keyword evidence="5 12" id="KW-0138">CF(0)</keyword>